<dbReference type="Proteomes" id="UP001497383">
    <property type="component" value="Chromosome 3"/>
</dbReference>
<keyword evidence="6" id="KW-0963">Cytoplasm</keyword>
<dbReference type="InterPro" id="IPR003732">
    <property type="entry name" value="Daa-tRNA_deacyls_DTD"/>
</dbReference>
<comment type="catalytic activity">
    <reaction evidence="4">
        <text>glycyl-tRNA(Ala) + H2O = tRNA(Ala) + glycine + H(+)</text>
        <dbReference type="Rhea" id="RHEA:53744"/>
        <dbReference type="Rhea" id="RHEA-COMP:9657"/>
        <dbReference type="Rhea" id="RHEA-COMP:13640"/>
        <dbReference type="ChEBI" id="CHEBI:15377"/>
        <dbReference type="ChEBI" id="CHEBI:15378"/>
        <dbReference type="ChEBI" id="CHEBI:57305"/>
        <dbReference type="ChEBI" id="CHEBI:78442"/>
        <dbReference type="ChEBI" id="CHEBI:78522"/>
        <dbReference type="EC" id="3.1.1.96"/>
    </reaction>
</comment>
<comment type="subcellular location">
    <subcellularLocation>
        <location evidence="6">Cytoplasm</location>
    </subcellularLocation>
</comment>
<dbReference type="HAMAP" id="MF_00518">
    <property type="entry name" value="Deacylase_Dtd"/>
    <property type="match status" value="1"/>
</dbReference>
<keyword evidence="6" id="KW-0694">RNA-binding</keyword>
<dbReference type="EC" id="3.1.1.96" evidence="2 6"/>
<dbReference type="RefSeq" id="XP_066829248.1">
    <property type="nucleotide sequence ID" value="XM_066972296.1"/>
</dbReference>
<dbReference type="NCBIfam" id="TIGR00256">
    <property type="entry name" value="D-aminoacyl-tRNA deacylase"/>
    <property type="match status" value="1"/>
</dbReference>
<keyword evidence="6" id="KW-0378">Hydrolase</keyword>
<comment type="catalytic activity">
    <reaction evidence="5">
        <text>a D-aminoacyl-tRNA + H2O = a tRNA + a D-alpha-amino acid + H(+)</text>
        <dbReference type="Rhea" id="RHEA:13953"/>
        <dbReference type="Rhea" id="RHEA-COMP:10123"/>
        <dbReference type="Rhea" id="RHEA-COMP:10124"/>
        <dbReference type="ChEBI" id="CHEBI:15377"/>
        <dbReference type="ChEBI" id="CHEBI:15378"/>
        <dbReference type="ChEBI" id="CHEBI:59871"/>
        <dbReference type="ChEBI" id="CHEBI:78442"/>
        <dbReference type="ChEBI" id="CHEBI:79333"/>
        <dbReference type="EC" id="3.1.1.96"/>
    </reaction>
</comment>
<evidence type="ECO:0000256" key="2">
    <source>
        <dbReference type="ARBA" id="ARBA00013056"/>
    </source>
</evidence>
<reference evidence="7 8" key="1">
    <citation type="submission" date="2024-03" db="EMBL/GenBank/DDBJ databases">
        <authorList>
            <person name="Brejova B."/>
        </authorList>
    </citation>
    <scope>NUCLEOTIDE SEQUENCE [LARGE SCALE GENOMIC DNA]</scope>
    <source>
        <strain evidence="7 8">CBS 14171</strain>
    </source>
</reference>
<dbReference type="Pfam" id="PF02580">
    <property type="entry name" value="Tyr_Deacylase"/>
    <property type="match status" value="1"/>
</dbReference>
<protein>
    <recommendedName>
        <fullName evidence="3 6">D-aminoacyl-tRNA deacylase</fullName>
        <ecNumber evidence="2 6">3.1.1.96</ecNumber>
    </recommendedName>
</protein>
<evidence type="ECO:0000256" key="4">
    <source>
        <dbReference type="ARBA" id="ARBA00047676"/>
    </source>
</evidence>
<gene>
    <name evidence="7" type="ORF">LODBEIA_P23100</name>
</gene>
<dbReference type="PANTHER" id="PTHR10472">
    <property type="entry name" value="D-TYROSYL-TRNA TYR DEACYLASE"/>
    <property type="match status" value="1"/>
</dbReference>
<evidence type="ECO:0000256" key="5">
    <source>
        <dbReference type="ARBA" id="ARBA00048018"/>
    </source>
</evidence>
<dbReference type="InterPro" id="IPR023509">
    <property type="entry name" value="DTD-like_sf"/>
</dbReference>
<keyword evidence="8" id="KW-1185">Reference proteome</keyword>
<name>A0ABP0ZMH7_9ASCO</name>
<dbReference type="SUPFAM" id="SSF69500">
    <property type="entry name" value="DTD-like"/>
    <property type="match status" value="1"/>
</dbReference>
<proteinExistence type="inferred from homology"/>
<dbReference type="Gene3D" id="3.50.80.10">
    <property type="entry name" value="D-tyrosyl-tRNA(Tyr) deacylase"/>
    <property type="match status" value="1"/>
</dbReference>
<evidence type="ECO:0000313" key="7">
    <source>
        <dbReference type="EMBL" id="CAK9437932.1"/>
    </source>
</evidence>
<evidence type="ECO:0000313" key="8">
    <source>
        <dbReference type="Proteomes" id="UP001497383"/>
    </source>
</evidence>
<sequence>MRVVIQKVKNASVTVDEKVISSIGKGLMILVGITSSDTKDDVLKLSKKLLALRVFEDSAQPADTSTKWYGKPWAKSVADIQGEILSVSQFTLYGTLKKGTKPDFHKAAKGDEAVPLYEMLLEELRKGLGQEKVKDGQFGAMMDVALVNDGPVTLVWDTSDNTL</sequence>
<organism evidence="7 8">
    <name type="scientific">Lodderomyces beijingensis</name>
    <dbReference type="NCBI Taxonomy" id="1775926"/>
    <lineage>
        <taxon>Eukaryota</taxon>
        <taxon>Fungi</taxon>
        <taxon>Dikarya</taxon>
        <taxon>Ascomycota</taxon>
        <taxon>Saccharomycotina</taxon>
        <taxon>Pichiomycetes</taxon>
        <taxon>Debaryomycetaceae</taxon>
        <taxon>Candida/Lodderomyces clade</taxon>
        <taxon>Lodderomyces</taxon>
    </lineage>
</organism>
<dbReference type="EMBL" id="OZ022407">
    <property type="protein sequence ID" value="CAK9437932.1"/>
    <property type="molecule type" value="Genomic_DNA"/>
</dbReference>
<keyword evidence="6" id="KW-0820">tRNA-binding</keyword>
<dbReference type="GeneID" id="92207506"/>
<dbReference type="PANTHER" id="PTHR10472:SF5">
    <property type="entry name" value="D-AMINOACYL-TRNA DEACYLASE 1"/>
    <property type="match status" value="1"/>
</dbReference>
<accession>A0ABP0ZMH7</accession>
<evidence type="ECO:0000256" key="1">
    <source>
        <dbReference type="ARBA" id="ARBA00009673"/>
    </source>
</evidence>
<evidence type="ECO:0000256" key="3">
    <source>
        <dbReference type="ARBA" id="ARBA00020007"/>
    </source>
</evidence>
<comment type="similarity">
    <text evidence="1 6">Belongs to the DTD family.</text>
</comment>
<evidence type="ECO:0000256" key="6">
    <source>
        <dbReference type="RuleBase" id="RU003470"/>
    </source>
</evidence>